<dbReference type="InterPro" id="IPR022880">
    <property type="entry name" value="DNApol_IV"/>
</dbReference>
<dbReference type="Gene3D" id="3.40.1170.60">
    <property type="match status" value="1"/>
</dbReference>
<dbReference type="NCBIfam" id="NF002492">
    <property type="entry name" value="PRK01810.1"/>
    <property type="match status" value="1"/>
</dbReference>
<dbReference type="InterPro" id="IPR043128">
    <property type="entry name" value="Rev_trsase/Diguanyl_cyclase"/>
</dbReference>
<evidence type="ECO:0000313" key="8">
    <source>
        <dbReference type="EMBL" id="PRO66737.1"/>
    </source>
</evidence>
<dbReference type="Pfam" id="PF11799">
    <property type="entry name" value="IMS_C"/>
    <property type="match status" value="1"/>
</dbReference>
<dbReference type="GO" id="GO:0006261">
    <property type="term" value="P:DNA-templated DNA replication"/>
    <property type="evidence" value="ECO:0007669"/>
    <property type="project" value="UniProtKB-UniRule"/>
</dbReference>
<accession>A0A2P6MKC6</accession>
<comment type="cofactor">
    <cofactor evidence="6">
        <name>Mg(2+)</name>
        <dbReference type="ChEBI" id="CHEBI:18420"/>
    </cofactor>
    <text evidence="6">Binds 2 magnesium ions per subunit.</text>
</comment>
<feature type="binding site" evidence="6">
    <location>
        <position position="10"/>
    </location>
    <ligand>
        <name>Mg(2+)</name>
        <dbReference type="ChEBI" id="CHEBI:18420"/>
    </ligand>
</feature>
<evidence type="ECO:0000256" key="2">
    <source>
        <dbReference type="ARBA" id="ARBA00022457"/>
    </source>
</evidence>
<dbReference type="GO" id="GO:0005829">
    <property type="term" value="C:cytosol"/>
    <property type="evidence" value="ECO:0007669"/>
    <property type="project" value="TreeGrafter"/>
</dbReference>
<dbReference type="InterPro" id="IPR017961">
    <property type="entry name" value="DNA_pol_Y-fam_little_finger"/>
</dbReference>
<dbReference type="SUPFAM" id="SSF56672">
    <property type="entry name" value="DNA/RNA polymerases"/>
    <property type="match status" value="1"/>
</dbReference>
<dbReference type="PANTHER" id="PTHR11076:SF33">
    <property type="entry name" value="DNA POLYMERASE KAPPA"/>
    <property type="match status" value="1"/>
</dbReference>
<evidence type="ECO:0000313" key="9">
    <source>
        <dbReference type="Proteomes" id="UP000243650"/>
    </source>
</evidence>
<evidence type="ECO:0000256" key="4">
    <source>
        <dbReference type="ARBA" id="ARBA00022763"/>
    </source>
</evidence>
<keyword evidence="9" id="KW-1185">Reference proteome</keyword>
<dbReference type="CDD" id="cd03586">
    <property type="entry name" value="PolY_Pol_IV_kappa"/>
    <property type="match status" value="1"/>
</dbReference>
<name>A0A2P6MKC6_ALKUR</name>
<organism evidence="8 9">
    <name type="scientific">Alkalicoccus urumqiensis</name>
    <name type="common">Bacillus urumqiensis</name>
    <dbReference type="NCBI Taxonomy" id="1548213"/>
    <lineage>
        <taxon>Bacteria</taxon>
        <taxon>Bacillati</taxon>
        <taxon>Bacillota</taxon>
        <taxon>Bacilli</taxon>
        <taxon>Bacillales</taxon>
        <taxon>Bacillaceae</taxon>
        <taxon>Alkalicoccus</taxon>
    </lineage>
</organism>
<keyword evidence="2 6" id="KW-0515">Mutator protein</keyword>
<proteinExistence type="inferred from homology"/>
<feature type="active site" evidence="6">
    <location>
        <position position="107"/>
    </location>
</feature>
<dbReference type="PROSITE" id="PS50173">
    <property type="entry name" value="UMUC"/>
    <property type="match status" value="1"/>
</dbReference>
<dbReference type="GO" id="GO:0042276">
    <property type="term" value="P:error-prone translesion synthesis"/>
    <property type="evidence" value="ECO:0007669"/>
    <property type="project" value="TreeGrafter"/>
</dbReference>
<evidence type="ECO:0000259" key="7">
    <source>
        <dbReference type="PROSITE" id="PS50173"/>
    </source>
</evidence>
<keyword evidence="6" id="KW-0963">Cytoplasm</keyword>
<dbReference type="HAMAP" id="MF_01113">
    <property type="entry name" value="DNApol_IV"/>
    <property type="match status" value="1"/>
</dbReference>
<comment type="subunit">
    <text evidence="6">Monomer.</text>
</comment>
<evidence type="ECO:0000256" key="1">
    <source>
        <dbReference type="ARBA" id="ARBA00010945"/>
    </source>
</evidence>
<keyword evidence="6" id="KW-0235">DNA replication</keyword>
<dbReference type="Gene3D" id="3.30.1490.100">
    <property type="entry name" value="DNA polymerase, Y-family, little finger domain"/>
    <property type="match status" value="1"/>
</dbReference>
<dbReference type="InterPro" id="IPR001126">
    <property type="entry name" value="UmuC"/>
</dbReference>
<dbReference type="GO" id="GO:0000287">
    <property type="term" value="F:magnesium ion binding"/>
    <property type="evidence" value="ECO:0007669"/>
    <property type="project" value="UniProtKB-UniRule"/>
</dbReference>
<keyword evidence="6" id="KW-0808">Transferase</keyword>
<dbReference type="GO" id="GO:0003887">
    <property type="term" value="F:DNA-directed DNA polymerase activity"/>
    <property type="evidence" value="ECO:0007669"/>
    <property type="project" value="UniProtKB-UniRule"/>
</dbReference>
<feature type="binding site" evidence="6">
    <location>
        <position position="106"/>
    </location>
    <ligand>
        <name>Mg(2+)</name>
        <dbReference type="ChEBI" id="CHEBI:18420"/>
    </ligand>
</feature>
<comment type="caution">
    <text evidence="8">The sequence shown here is derived from an EMBL/GenBank/DDBJ whole genome shotgun (WGS) entry which is preliminary data.</text>
</comment>
<protein>
    <recommendedName>
        <fullName evidence="6">DNA polymerase IV</fullName>
        <shortName evidence="6">Pol IV</shortName>
        <ecNumber evidence="6">2.7.7.7</ecNumber>
    </recommendedName>
</protein>
<feature type="domain" description="UmuC" evidence="7">
    <location>
        <begin position="6"/>
        <end position="185"/>
    </location>
</feature>
<evidence type="ECO:0000256" key="3">
    <source>
        <dbReference type="ARBA" id="ARBA00022695"/>
    </source>
</evidence>
<comment type="subcellular location">
    <subcellularLocation>
        <location evidence="6">Cytoplasm</location>
    </subcellularLocation>
</comment>
<keyword evidence="6" id="KW-0238">DNA-binding</keyword>
<reference evidence="8 9" key="1">
    <citation type="submission" date="2018-03" db="EMBL/GenBank/DDBJ databases">
        <title>Bacillus urumqiensis sp. nov., a moderately haloalkaliphilic bacterium isolated from a salt lake.</title>
        <authorList>
            <person name="Zhao B."/>
            <person name="Liao Z."/>
        </authorList>
    </citation>
    <scope>NUCLEOTIDE SEQUENCE [LARGE SCALE GENOMIC DNA]</scope>
    <source>
        <strain evidence="8 9">BZ-SZ-XJ18</strain>
    </source>
</reference>
<comment type="function">
    <text evidence="6">Poorly processive, error-prone DNA polymerase involved in untargeted mutagenesis. Copies undamaged DNA at stalled replication forks, which arise in vivo from mismatched or misaligned primer ends. These misaligned primers can be extended by PolIV. Exhibits no 3'-5' exonuclease (proofreading) activity. May be involved in translesional synthesis, in conjunction with the beta clamp from PolIII.</text>
</comment>
<dbReference type="EMBL" id="PVNS01000002">
    <property type="protein sequence ID" value="PRO66737.1"/>
    <property type="molecule type" value="Genomic_DNA"/>
</dbReference>
<dbReference type="AlphaFoldDB" id="A0A2P6MKC6"/>
<dbReference type="Proteomes" id="UP000243650">
    <property type="component" value="Unassembled WGS sequence"/>
</dbReference>
<dbReference type="Gene3D" id="1.10.150.20">
    <property type="entry name" value="5' to 3' exonuclease, C-terminal subdomain"/>
    <property type="match status" value="1"/>
</dbReference>
<dbReference type="Pfam" id="PF11798">
    <property type="entry name" value="IMS_HHH"/>
    <property type="match status" value="1"/>
</dbReference>
<dbReference type="InterPro" id="IPR043502">
    <property type="entry name" value="DNA/RNA_pol_sf"/>
</dbReference>
<dbReference type="InterPro" id="IPR036775">
    <property type="entry name" value="DNA_pol_Y-fam_lit_finger_sf"/>
</dbReference>
<dbReference type="GO" id="GO:0006281">
    <property type="term" value="P:DNA repair"/>
    <property type="evidence" value="ECO:0007669"/>
    <property type="project" value="UniProtKB-UniRule"/>
</dbReference>
<keyword evidence="5 6" id="KW-0239">DNA-directed DNA polymerase</keyword>
<dbReference type="SUPFAM" id="SSF100879">
    <property type="entry name" value="Lesion bypass DNA polymerase (Y-family), little finger domain"/>
    <property type="match status" value="1"/>
</dbReference>
<dbReference type="GO" id="GO:0009432">
    <property type="term" value="P:SOS response"/>
    <property type="evidence" value="ECO:0007669"/>
    <property type="project" value="TreeGrafter"/>
</dbReference>
<dbReference type="InterPro" id="IPR024728">
    <property type="entry name" value="PolY_HhH_motif"/>
</dbReference>
<dbReference type="Gene3D" id="3.30.70.270">
    <property type="match status" value="1"/>
</dbReference>
<evidence type="ECO:0000256" key="5">
    <source>
        <dbReference type="ARBA" id="ARBA00022932"/>
    </source>
</evidence>
<sequence>MAGRIVMHVDMNSFYASVESADDPALQGKPLAIAGNAKKRKGIVVTASYEARRKGVKPPQPLWEAKKTCPDLLVREPRFDRYREISRQMFQLLLEYTPLVEPVSIDEGYLDMTTAGIRAPDIAASIQKRIMEELKLPCSIGVAPNKFLAKTASDMKKPLGITVLRKRDTKTLLWPLPCREMHGIGGKTAEKLARHHLHTIGDIAAADPDFLERVFGVSGRRMYERAHGNDDRPVDPEAAEQFKSVGHSRTLPKDASATEDILPVLKEMAYSLEKRMKKKHVYASGVQLTIRYADWTTVQRSARLQEPSSGWEPFYQMGRLLWEDYWSGAPVRLIGITGIDLVERGQAQKQLNLFSYKEDQETYEKEKLLNELNRQLGEGAVRRGYFKDSGYQ</sequence>
<gene>
    <name evidence="6" type="primary">dinB</name>
    <name evidence="8" type="ORF">C6I21_02075</name>
</gene>
<dbReference type="GO" id="GO:0003684">
    <property type="term" value="F:damaged DNA binding"/>
    <property type="evidence" value="ECO:0007669"/>
    <property type="project" value="InterPro"/>
</dbReference>
<dbReference type="RefSeq" id="WP_105957773.1">
    <property type="nucleotide sequence ID" value="NZ_PVNS01000002.1"/>
</dbReference>
<keyword evidence="6" id="KW-0460">Magnesium</keyword>
<comment type="similarity">
    <text evidence="1 6">Belongs to the DNA polymerase type-Y family.</text>
</comment>
<keyword evidence="6" id="KW-0479">Metal-binding</keyword>
<dbReference type="PANTHER" id="PTHR11076">
    <property type="entry name" value="DNA REPAIR POLYMERASE UMUC / TRANSFERASE FAMILY MEMBER"/>
    <property type="match status" value="1"/>
</dbReference>
<keyword evidence="3 6" id="KW-0548">Nucleotidyltransferase</keyword>
<comment type="catalytic activity">
    <reaction evidence="6">
        <text>DNA(n) + a 2'-deoxyribonucleoside 5'-triphosphate = DNA(n+1) + diphosphate</text>
        <dbReference type="Rhea" id="RHEA:22508"/>
        <dbReference type="Rhea" id="RHEA-COMP:17339"/>
        <dbReference type="Rhea" id="RHEA-COMP:17340"/>
        <dbReference type="ChEBI" id="CHEBI:33019"/>
        <dbReference type="ChEBI" id="CHEBI:61560"/>
        <dbReference type="ChEBI" id="CHEBI:173112"/>
        <dbReference type="EC" id="2.7.7.7"/>
    </reaction>
</comment>
<dbReference type="NCBIfam" id="NF002677">
    <property type="entry name" value="PRK02406.1"/>
    <property type="match status" value="1"/>
</dbReference>
<dbReference type="Pfam" id="PF00817">
    <property type="entry name" value="IMS"/>
    <property type="match status" value="1"/>
</dbReference>
<feature type="site" description="Substrate discrimination" evidence="6">
    <location>
        <position position="15"/>
    </location>
</feature>
<dbReference type="OrthoDB" id="9808813at2"/>
<dbReference type="InterPro" id="IPR050116">
    <property type="entry name" value="DNA_polymerase-Y"/>
</dbReference>
<dbReference type="EC" id="2.7.7.7" evidence="6"/>
<keyword evidence="6" id="KW-0234">DNA repair</keyword>
<keyword evidence="4 6" id="KW-0227">DNA damage</keyword>
<evidence type="ECO:0000256" key="6">
    <source>
        <dbReference type="HAMAP-Rule" id="MF_01113"/>
    </source>
</evidence>